<dbReference type="InterPro" id="IPR011495">
    <property type="entry name" value="Sig_transdc_His_kin_sub2_dim/P"/>
</dbReference>
<proteinExistence type="predicted"/>
<feature type="domain" description="Histidine kinase" evidence="2">
    <location>
        <begin position="291"/>
        <end position="382"/>
    </location>
</feature>
<dbReference type="SMART" id="SM00387">
    <property type="entry name" value="HATPase_c"/>
    <property type="match status" value="1"/>
</dbReference>
<organism evidence="4 5">
    <name type="scientific">Candidatus Magnetominusculus xianensis</name>
    <dbReference type="NCBI Taxonomy" id="1748249"/>
    <lineage>
        <taxon>Bacteria</taxon>
        <taxon>Pseudomonadati</taxon>
        <taxon>Nitrospirota</taxon>
        <taxon>Nitrospiria</taxon>
        <taxon>Nitrospirales</taxon>
        <taxon>Nitrospiraceae</taxon>
        <taxon>Candidatus Magnetominusculus</taxon>
    </lineage>
</organism>
<feature type="modified residue" description="4-aspartylphosphate" evidence="1">
    <location>
        <position position="93"/>
    </location>
</feature>
<dbReference type="SUPFAM" id="SSF52172">
    <property type="entry name" value="CheY-like"/>
    <property type="match status" value="1"/>
</dbReference>
<dbReference type="InterPro" id="IPR005467">
    <property type="entry name" value="His_kinase_dom"/>
</dbReference>
<dbReference type="PANTHER" id="PTHR43065">
    <property type="entry name" value="SENSOR HISTIDINE KINASE"/>
    <property type="match status" value="1"/>
</dbReference>
<dbReference type="GO" id="GO:0004673">
    <property type="term" value="F:protein histidine kinase activity"/>
    <property type="evidence" value="ECO:0007669"/>
    <property type="project" value="UniProtKB-EC"/>
</dbReference>
<keyword evidence="4" id="KW-0418">Kinase</keyword>
<dbReference type="Gene3D" id="3.30.565.10">
    <property type="entry name" value="Histidine kinase-like ATPase, C-terminal domain"/>
    <property type="match status" value="1"/>
</dbReference>
<dbReference type="Proteomes" id="UP000060487">
    <property type="component" value="Unassembled WGS sequence"/>
</dbReference>
<evidence type="ECO:0000259" key="2">
    <source>
        <dbReference type="PROSITE" id="PS50109"/>
    </source>
</evidence>
<dbReference type="InterPro" id="IPR001789">
    <property type="entry name" value="Sig_transdc_resp-reg_receiver"/>
</dbReference>
<dbReference type="CDD" id="cd17536">
    <property type="entry name" value="REC_YesN-like"/>
    <property type="match status" value="1"/>
</dbReference>
<evidence type="ECO:0000313" key="5">
    <source>
        <dbReference type="Proteomes" id="UP000060487"/>
    </source>
</evidence>
<reference evidence="4 5" key="1">
    <citation type="submission" date="2015-11" db="EMBL/GenBank/DDBJ databases">
        <authorList>
            <person name="Lin W."/>
        </authorList>
    </citation>
    <scope>NUCLEOTIDE SEQUENCE [LARGE SCALE GENOMIC DNA]</scope>
    <source>
        <strain evidence="4 5">HCH-1</strain>
    </source>
</reference>
<dbReference type="PROSITE" id="PS50109">
    <property type="entry name" value="HIS_KIN"/>
    <property type="match status" value="1"/>
</dbReference>
<dbReference type="InterPro" id="IPR003594">
    <property type="entry name" value="HATPase_dom"/>
</dbReference>
<accession>A0ABR5SB32</accession>
<dbReference type="EMBL" id="LNQR01000128">
    <property type="protein sequence ID" value="KWT75944.1"/>
    <property type="molecule type" value="Genomic_DNA"/>
</dbReference>
<sequence>MFLYISYGNIFSTVFYRFFYKLIWSNVERAMIEAPGGQVHKKLTILYVEDDAAARKALSRFLSKNASQVFFASDGMEGLELYNMYKPEIVITDIRMPVMDGLAMSKSIKEVNPDAFIIVTTSHNDIEFLMSAINIGVDKYIVKPVKFEILKKMLAACAEAIYRQREIIKLNEALMASLTEKEVLLREIHHRVKNNMQVISSLLRLQARYVKDNKLSAMFKDSEHRIRSMALIHEKLYNSKDLSRIDFGDYVKNLCSGLFSSYGVNKRDIRFNVDTDEISMGIDTAIPCGLIINELISNSLKYAFKKSHKGEISVRLRKLQGNEYELTVGDTGVGLDEDIDFRTTESLGLQLVTSIAESQLHGKITLDRTKGTVFRIKFDELKYATRI</sequence>
<evidence type="ECO:0000256" key="1">
    <source>
        <dbReference type="PROSITE-ProRule" id="PRU00169"/>
    </source>
</evidence>
<dbReference type="InterPro" id="IPR011006">
    <property type="entry name" value="CheY-like_superfamily"/>
</dbReference>
<keyword evidence="5" id="KW-1185">Reference proteome</keyword>
<dbReference type="Pfam" id="PF02518">
    <property type="entry name" value="HATPase_c"/>
    <property type="match status" value="1"/>
</dbReference>
<name>A0ABR5SB32_9BACT</name>
<dbReference type="Pfam" id="PF07568">
    <property type="entry name" value="HisKA_2"/>
    <property type="match status" value="1"/>
</dbReference>
<dbReference type="Gene3D" id="3.40.50.2300">
    <property type="match status" value="1"/>
</dbReference>
<evidence type="ECO:0000259" key="3">
    <source>
        <dbReference type="PROSITE" id="PS50110"/>
    </source>
</evidence>
<dbReference type="SUPFAM" id="SSF55874">
    <property type="entry name" value="ATPase domain of HSP90 chaperone/DNA topoisomerase II/histidine kinase"/>
    <property type="match status" value="1"/>
</dbReference>
<dbReference type="PROSITE" id="PS50110">
    <property type="entry name" value="RESPONSE_REGULATORY"/>
    <property type="match status" value="1"/>
</dbReference>
<dbReference type="SMART" id="SM00448">
    <property type="entry name" value="REC"/>
    <property type="match status" value="1"/>
</dbReference>
<protein>
    <submittedName>
        <fullName evidence="4">Histidine kinase</fullName>
        <ecNumber evidence="4">2.7.13.3</ecNumber>
    </submittedName>
</protein>
<dbReference type="PANTHER" id="PTHR43065:SF23">
    <property type="entry name" value="SENSOR HISTIDINE KINASE PDTAS"/>
    <property type="match status" value="1"/>
</dbReference>
<dbReference type="EC" id="2.7.13.3" evidence="4"/>
<feature type="domain" description="Response regulatory" evidence="3">
    <location>
        <begin position="44"/>
        <end position="158"/>
    </location>
</feature>
<comment type="caution">
    <text evidence="4">The sequence shown here is derived from an EMBL/GenBank/DDBJ whole genome shotgun (WGS) entry which is preliminary data.</text>
</comment>
<keyword evidence="4" id="KW-0808">Transferase</keyword>
<dbReference type="Pfam" id="PF00072">
    <property type="entry name" value="Response_reg"/>
    <property type="match status" value="1"/>
</dbReference>
<evidence type="ECO:0000313" key="4">
    <source>
        <dbReference type="EMBL" id="KWT75944.1"/>
    </source>
</evidence>
<dbReference type="InterPro" id="IPR036890">
    <property type="entry name" value="HATPase_C_sf"/>
</dbReference>
<keyword evidence="1" id="KW-0597">Phosphoprotein</keyword>
<gene>
    <name evidence="4" type="ORF">ASN18_3184</name>
</gene>
<dbReference type="Gene3D" id="3.30.450.20">
    <property type="entry name" value="PAS domain"/>
    <property type="match status" value="1"/>
</dbReference>